<gene>
    <name evidence="1" type="ORF">AM571_PC01844</name>
</gene>
<geneLocation type="plasmid" evidence="2">
    <name>prsp8c3c</name>
</geneLocation>
<dbReference type="Proteomes" id="UP000185109">
    <property type="component" value="Plasmid pRsp8C3c"/>
</dbReference>
<organism evidence="1 2">
    <name type="scientific">Rhizobium etli 8C-3</name>
    <dbReference type="NCBI Taxonomy" id="538025"/>
    <lineage>
        <taxon>Bacteria</taxon>
        <taxon>Pseudomonadati</taxon>
        <taxon>Pseudomonadota</taxon>
        <taxon>Alphaproteobacteria</taxon>
        <taxon>Hyphomicrobiales</taxon>
        <taxon>Rhizobiaceae</taxon>
        <taxon>Rhizobium/Agrobacterium group</taxon>
        <taxon>Rhizobium</taxon>
    </lineage>
</organism>
<dbReference type="AlphaFoldDB" id="A0A1L5PHB2"/>
<reference evidence="1 2" key="1">
    <citation type="submission" date="2016-09" db="EMBL/GenBank/DDBJ databases">
        <title>The complete genome sequences of Rhizobium gallicum, symbiovars gallicum and phaseoli, symbionts associated to common bean (Phaseolus vulgaris).</title>
        <authorList>
            <person name="Bustos P."/>
            <person name="Santamaria R.I."/>
            <person name="Perez-Carrascal O.M."/>
            <person name="Juarez S."/>
            <person name="Lozano L."/>
            <person name="Martinez-Flores I."/>
            <person name="Martinez-Romero E."/>
            <person name="Cevallos M."/>
            <person name="Romero D."/>
            <person name="Davila G."/>
            <person name="Gonzalez V."/>
        </authorList>
    </citation>
    <scope>NUCLEOTIDE SEQUENCE [LARGE SCALE GENOMIC DNA]</scope>
    <source>
        <strain evidence="1 2">8C-3</strain>
        <plasmid evidence="2">Plasmid prsp8c3c</plasmid>
    </source>
</reference>
<proteinExistence type="predicted"/>
<dbReference type="EMBL" id="CP017244">
    <property type="protein sequence ID" value="APO79574.1"/>
    <property type="molecule type" value="Genomic_DNA"/>
</dbReference>
<keyword evidence="1" id="KW-0614">Plasmid</keyword>
<evidence type="ECO:0000313" key="1">
    <source>
        <dbReference type="EMBL" id="APO79574.1"/>
    </source>
</evidence>
<protein>
    <submittedName>
        <fullName evidence="1">Uncharacterized protein</fullName>
    </submittedName>
</protein>
<sequence length="58" mass="6423">MTTDVLALELKRCEEGRVCPAFFVPAEQAQHRFIDQAAVLCVRPLSSDVPIQIVLPSL</sequence>
<accession>A0A1L5PHB2</accession>
<name>A0A1L5PHB2_RHIET</name>
<evidence type="ECO:0000313" key="2">
    <source>
        <dbReference type="Proteomes" id="UP000185109"/>
    </source>
</evidence>